<dbReference type="GO" id="GO:0032259">
    <property type="term" value="P:methylation"/>
    <property type="evidence" value="ECO:0007669"/>
    <property type="project" value="UniProtKB-KW"/>
</dbReference>
<sequence length="628" mass="68095">MTTSTKVAIRNAMRLDLSDPGASGELFTNDKLDRAFDRALSDYSRFLPRHMIYETTLEEFTVTDEAFTAGAAALTWVSLANKPIKWASEAVVDAASAAMTRGTDYYMDYANGKITHKSGGSIANDEACTISYELDPLVINISNLTTFIRLDSVEYPVGSVPQKILSSMLWGDLLWLTSGDSDQTRMAESRHARVYYLGQHVVPAENDTDGTYPGFIENSIILAANAYALFEKALAVEHQSVTDLATIRTLLGTTISHTALDTALTNAKKYLDNNTTADAAGLLADITTDVAGLRTAILASYTAMIKYLENNTNEDAAGKLAQITTDIAALRTAIDTAYDNAKKYLDNNTTEDAAGLLGDITTQIAPLRTAVTTAVDAANAALDVVVADTTGDLAKAAAIDATGFINVDVTPSAKNILKAGQLLLNTNNIGQNVAENHSDMARAAVAAGEAQSQERRDLIAVANARINSALGYFQEANTRLAALQSYIDHAGQFVNIAQTFVAEANGRTNVIGTYINESGQYVNIANSFANEAASRIDLLRTYIQQSQQYIEIVNGFLGEAQARLGDIDRYLAEAEQYSTEIMLSLELSDRYRSQAIEYRTEAWSIWRDKAQYIGEYSTSSRLQMAQSV</sequence>
<name>A0A6M3K918_9ZZZZ</name>
<reference evidence="1" key="1">
    <citation type="submission" date="2020-03" db="EMBL/GenBank/DDBJ databases">
        <title>The deep terrestrial virosphere.</title>
        <authorList>
            <person name="Holmfeldt K."/>
            <person name="Nilsson E."/>
            <person name="Simone D."/>
            <person name="Lopez-Fernandez M."/>
            <person name="Wu X."/>
            <person name="de Brujin I."/>
            <person name="Lundin D."/>
            <person name="Andersson A."/>
            <person name="Bertilsson S."/>
            <person name="Dopson M."/>
        </authorList>
    </citation>
    <scope>NUCLEOTIDE SEQUENCE</scope>
    <source>
        <strain evidence="1">MM415A01100</strain>
    </source>
</reference>
<evidence type="ECO:0000313" key="1">
    <source>
        <dbReference type="EMBL" id="QJA78236.1"/>
    </source>
</evidence>
<gene>
    <name evidence="1" type="ORF">MM415A01100_0007</name>
</gene>
<dbReference type="AlphaFoldDB" id="A0A6M3K918"/>
<keyword evidence="1" id="KW-0808">Transferase</keyword>
<accession>A0A6M3K918</accession>
<dbReference type="EMBL" id="MT142327">
    <property type="protein sequence ID" value="QJA78236.1"/>
    <property type="molecule type" value="Genomic_DNA"/>
</dbReference>
<organism evidence="1">
    <name type="scientific">viral metagenome</name>
    <dbReference type="NCBI Taxonomy" id="1070528"/>
    <lineage>
        <taxon>unclassified sequences</taxon>
        <taxon>metagenomes</taxon>
        <taxon>organismal metagenomes</taxon>
    </lineage>
</organism>
<proteinExistence type="predicted"/>
<keyword evidence="1" id="KW-0489">Methyltransferase</keyword>
<dbReference type="GO" id="GO:0008168">
    <property type="term" value="F:methyltransferase activity"/>
    <property type="evidence" value="ECO:0007669"/>
    <property type="project" value="UniProtKB-KW"/>
</dbReference>
<protein>
    <submittedName>
        <fullName evidence="1">Putative methyltransferase</fullName>
    </submittedName>
</protein>